<organism evidence="1 2">
    <name type="scientific">Oryza sativa subsp. japonica</name>
    <name type="common">Rice</name>
    <dbReference type="NCBI Taxonomy" id="39947"/>
    <lineage>
        <taxon>Eukaryota</taxon>
        <taxon>Viridiplantae</taxon>
        <taxon>Streptophyta</taxon>
        <taxon>Embryophyta</taxon>
        <taxon>Tracheophyta</taxon>
        <taxon>Spermatophyta</taxon>
        <taxon>Magnoliopsida</taxon>
        <taxon>Liliopsida</taxon>
        <taxon>Poales</taxon>
        <taxon>Poaceae</taxon>
        <taxon>BOP clade</taxon>
        <taxon>Oryzoideae</taxon>
        <taxon>Oryzeae</taxon>
        <taxon>Oryzinae</taxon>
        <taxon>Oryza</taxon>
        <taxon>Oryza sativa</taxon>
    </lineage>
</organism>
<gene>
    <name evidence="1" type="ordered locus">Os12g0530476</name>
    <name evidence="1" type="ORF">OSNPB_120530476</name>
</gene>
<protein>
    <submittedName>
        <fullName evidence="1">Os12g0530476 protein</fullName>
    </submittedName>
</protein>
<name>A0A0P0YB13_ORYSJ</name>
<dbReference type="AlphaFoldDB" id="A0A0P0YB13"/>
<reference evidence="1 2" key="3">
    <citation type="journal article" date="2013" name="Rice">
        <title>Improvement of the Oryza sativa Nipponbare reference genome using next generation sequence and optical map data.</title>
        <authorList>
            <person name="Kawahara Y."/>
            <person name="de la Bastide M."/>
            <person name="Hamilton J.P."/>
            <person name="Kanamori H."/>
            <person name="McCombie W.R."/>
            <person name="Ouyang S."/>
            <person name="Schwartz D.C."/>
            <person name="Tanaka T."/>
            <person name="Wu J."/>
            <person name="Zhou S."/>
            <person name="Childs K.L."/>
            <person name="Davidson R.M."/>
            <person name="Lin H."/>
            <person name="Quesada-Ocampo L."/>
            <person name="Vaillancourt B."/>
            <person name="Sakai H."/>
            <person name="Lee S.S."/>
            <person name="Kim J."/>
            <person name="Numa H."/>
            <person name="Itoh T."/>
            <person name="Buell C.R."/>
            <person name="Matsumoto T."/>
        </authorList>
    </citation>
    <scope>NUCLEOTIDE SEQUENCE [LARGE SCALE GENOMIC DNA]</scope>
    <source>
        <strain evidence="2">cv. Nipponbare</strain>
    </source>
</reference>
<evidence type="ECO:0000313" key="2">
    <source>
        <dbReference type="Proteomes" id="UP000059680"/>
    </source>
</evidence>
<keyword evidence="2" id="KW-1185">Reference proteome</keyword>
<proteinExistence type="predicted"/>
<reference evidence="1 2" key="2">
    <citation type="journal article" date="2013" name="Plant Cell Physiol.">
        <title>Rice Annotation Project Database (RAP-DB): an integrative and interactive database for rice genomics.</title>
        <authorList>
            <person name="Sakai H."/>
            <person name="Lee S.S."/>
            <person name="Tanaka T."/>
            <person name="Numa H."/>
            <person name="Kim J."/>
            <person name="Kawahara Y."/>
            <person name="Wakimoto H."/>
            <person name="Yang C.C."/>
            <person name="Iwamoto M."/>
            <person name="Abe T."/>
            <person name="Yamada Y."/>
            <person name="Muto A."/>
            <person name="Inokuchi H."/>
            <person name="Ikemura T."/>
            <person name="Matsumoto T."/>
            <person name="Sasaki T."/>
            <person name="Itoh T."/>
        </authorList>
    </citation>
    <scope>NUCLEOTIDE SEQUENCE [LARGE SCALE GENOMIC DNA]</scope>
    <source>
        <strain evidence="2">cv. Nipponbare</strain>
    </source>
</reference>
<dbReference type="InParanoid" id="A0A0P0YB13"/>
<reference evidence="2" key="1">
    <citation type="journal article" date="2005" name="Nature">
        <title>The map-based sequence of the rice genome.</title>
        <authorList>
            <consortium name="International rice genome sequencing project (IRGSP)"/>
            <person name="Matsumoto T."/>
            <person name="Wu J."/>
            <person name="Kanamori H."/>
            <person name="Katayose Y."/>
            <person name="Fujisawa M."/>
            <person name="Namiki N."/>
            <person name="Mizuno H."/>
            <person name="Yamamoto K."/>
            <person name="Antonio B.A."/>
            <person name="Baba T."/>
            <person name="Sakata K."/>
            <person name="Nagamura Y."/>
            <person name="Aoki H."/>
            <person name="Arikawa K."/>
            <person name="Arita K."/>
            <person name="Bito T."/>
            <person name="Chiden Y."/>
            <person name="Fujitsuka N."/>
            <person name="Fukunaka R."/>
            <person name="Hamada M."/>
            <person name="Harada C."/>
            <person name="Hayashi A."/>
            <person name="Hijishita S."/>
            <person name="Honda M."/>
            <person name="Hosokawa S."/>
            <person name="Ichikawa Y."/>
            <person name="Idonuma A."/>
            <person name="Iijima M."/>
            <person name="Ikeda M."/>
            <person name="Ikeno M."/>
            <person name="Ito K."/>
            <person name="Ito S."/>
            <person name="Ito T."/>
            <person name="Ito Y."/>
            <person name="Ito Y."/>
            <person name="Iwabuchi A."/>
            <person name="Kamiya K."/>
            <person name="Karasawa W."/>
            <person name="Kurita K."/>
            <person name="Katagiri S."/>
            <person name="Kikuta A."/>
            <person name="Kobayashi H."/>
            <person name="Kobayashi N."/>
            <person name="Machita K."/>
            <person name="Maehara T."/>
            <person name="Masukawa M."/>
            <person name="Mizubayashi T."/>
            <person name="Mukai Y."/>
            <person name="Nagasaki H."/>
            <person name="Nagata Y."/>
            <person name="Naito S."/>
            <person name="Nakashima M."/>
            <person name="Nakama Y."/>
            <person name="Nakamichi Y."/>
            <person name="Nakamura M."/>
            <person name="Meguro A."/>
            <person name="Negishi M."/>
            <person name="Ohta I."/>
            <person name="Ohta T."/>
            <person name="Okamoto M."/>
            <person name="Ono N."/>
            <person name="Saji S."/>
            <person name="Sakaguchi M."/>
            <person name="Sakai K."/>
            <person name="Shibata M."/>
            <person name="Shimokawa T."/>
            <person name="Song J."/>
            <person name="Takazaki Y."/>
            <person name="Terasawa K."/>
            <person name="Tsugane M."/>
            <person name="Tsuji K."/>
            <person name="Ueda S."/>
            <person name="Waki K."/>
            <person name="Yamagata H."/>
            <person name="Yamamoto M."/>
            <person name="Yamamoto S."/>
            <person name="Yamane H."/>
            <person name="Yoshiki S."/>
            <person name="Yoshihara R."/>
            <person name="Yukawa K."/>
            <person name="Zhong H."/>
            <person name="Yano M."/>
            <person name="Yuan Q."/>
            <person name="Ouyang S."/>
            <person name="Liu J."/>
            <person name="Jones K.M."/>
            <person name="Gansberger K."/>
            <person name="Moffat K."/>
            <person name="Hill J."/>
            <person name="Bera J."/>
            <person name="Fadrosh D."/>
            <person name="Jin S."/>
            <person name="Johri S."/>
            <person name="Kim M."/>
            <person name="Overton L."/>
            <person name="Reardon M."/>
            <person name="Tsitrin T."/>
            <person name="Vuong H."/>
            <person name="Weaver B."/>
            <person name="Ciecko A."/>
            <person name="Tallon L."/>
            <person name="Jackson J."/>
            <person name="Pai G."/>
            <person name="Aken S.V."/>
            <person name="Utterback T."/>
            <person name="Reidmuller S."/>
            <person name="Feldblyum T."/>
            <person name="Hsiao J."/>
            <person name="Zismann V."/>
            <person name="Iobst S."/>
            <person name="de Vazeille A.R."/>
            <person name="Buell C.R."/>
            <person name="Ying K."/>
            <person name="Li Y."/>
            <person name="Lu T."/>
            <person name="Huang Y."/>
            <person name="Zhao Q."/>
            <person name="Feng Q."/>
            <person name="Zhang L."/>
            <person name="Zhu J."/>
            <person name="Weng Q."/>
            <person name="Mu J."/>
            <person name="Lu Y."/>
            <person name="Fan D."/>
            <person name="Liu Y."/>
            <person name="Guan J."/>
            <person name="Zhang Y."/>
            <person name="Yu S."/>
            <person name="Liu X."/>
            <person name="Zhang Y."/>
            <person name="Hong G."/>
            <person name="Han B."/>
            <person name="Choisne N."/>
            <person name="Demange N."/>
            <person name="Orjeda G."/>
            <person name="Samain S."/>
            <person name="Cattolico L."/>
            <person name="Pelletier E."/>
            <person name="Couloux A."/>
            <person name="Segurens B."/>
            <person name="Wincker P."/>
            <person name="D'Hont A."/>
            <person name="Scarpelli C."/>
            <person name="Weissenbach J."/>
            <person name="Salanoubat M."/>
            <person name="Quetier F."/>
            <person name="Yu Y."/>
            <person name="Kim H.R."/>
            <person name="Rambo T."/>
            <person name="Currie J."/>
            <person name="Collura K."/>
            <person name="Luo M."/>
            <person name="Yang T."/>
            <person name="Ammiraju J.S.S."/>
            <person name="Engler F."/>
            <person name="Soderlund C."/>
            <person name="Wing R.A."/>
            <person name="Palmer L.E."/>
            <person name="de la Bastide M."/>
            <person name="Spiegel L."/>
            <person name="Nascimento L."/>
            <person name="Zutavern T."/>
            <person name="O'Shaughnessy A."/>
            <person name="Dike S."/>
            <person name="Dedhia N."/>
            <person name="Preston R."/>
            <person name="Balija V."/>
            <person name="McCombie W.R."/>
            <person name="Chow T."/>
            <person name="Chen H."/>
            <person name="Chung M."/>
            <person name="Chen C."/>
            <person name="Shaw J."/>
            <person name="Wu H."/>
            <person name="Hsiao K."/>
            <person name="Chao Y."/>
            <person name="Chu M."/>
            <person name="Cheng C."/>
            <person name="Hour A."/>
            <person name="Lee P."/>
            <person name="Lin S."/>
            <person name="Lin Y."/>
            <person name="Liou J."/>
            <person name="Liu S."/>
            <person name="Hsing Y."/>
            <person name="Raghuvanshi S."/>
            <person name="Mohanty A."/>
            <person name="Bharti A.K."/>
            <person name="Gaur A."/>
            <person name="Gupta V."/>
            <person name="Kumar D."/>
            <person name="Ravi V."/>
            <person name="Vij S."/>
            <person name="Kapur A."/>
            <person name="Khurana P."/>
            <person name="Khurana P."/>
            <person name="Khurana J.P."/>
            <person name="Tyagi A.K."/>
            <person name="Gaikwad K."/>
            <person name="Singh A."/>
            <person name="Dalal V."/>
            <person name="Srivastava S."/>
            <person name="Dixit A."/>
            <person name="Pal A.K."/>
            <person name="Ghazi I.A."/>
            <person name="Yadav M."/>
            <person name="Pandit A."/>
            <person name="Bhargava A."/>
            <person name="Sureshbabu K."/>
            <person name="Batra K."/>
            <person name="Sharma T.R."/>
            <person name="Mohapatra T."/>
            <person name="Singh N.K."/>
            <person name="Messing J."/>
            <person name="Nelson A.B."/>
            <person name="Fuks G."/>
            <person name="Kavchok S."/>
            <person name="Keizer G."/>
            <person name="Linton E."/>
            <person name="Llaca V."/>
            <person name="Song R."/>
            <person name="Tanyolac B."/>
            <person name="Young S."/>
            <person name="Ho-Il K."/>
            <person name="Hahn J.H."/>
            <person name="Sangsakoo G."/>
            <person name="Vanavichit A."/>
            <person name="de Mattos Luiz.A.T."/>
            <person name="Zimmer P.D."/>
            <person name="Malone G."/>
            <person name="Dellagostin O."/>
            <person name="de Oliveira A.C."/>
            <person name="Bevan M."/>
            <person name="Bancroft I."/>
            <person name="Minx P."/>
            <person name="Cordum H."/>
            <person name="Wilson R."/>
            <person name="Cheng Z."/>
            <person name="Jin W."/>
            <person name="Jiang J."/>
            <person name="Leong S.A."/>
            <person name="Iwama H."/>
            <person name="Gojobori T."/>
            <person name="Itoh T."/>
            <person name="Niimura Y."/>
            <person name="Fujii Y."/>
            <person name="Habara T."/>
            <person name="Sakai H."/>
            <person name="Sato Y."/>
            <person name="Wilson G."/>
            <person name="Kumar K."/>
            <person name="McCouch S."/>
            <person name="Juretic N."/>
            <person name="Hoen D."/>
            <person name="Wright S."/>
            <person name="Bruskiewich R."/>
            <person name="Bureau T."/>
            <person name="Miyao A."/>
            <person name="Hirochika H."/>
            <person name="Nishikawa T."/>
            <person name="Kadowaki K."/>
            <person name="Sugiura M."/>
            <person name="Burr B."/>
            <person name="Sasaki T."/>
        </authorList>
    </citation>
    <scope>NUCLEOTIDE SEQUENCE [LARGE SCALE GENOMIC DNA]</scope>
    <source>
        <strain evidence="2">cv. Nipponbare</strain>
    </source>
</reference>
<dbReference type="Proteomes" id="UP000059680">
    <property type="component" value="Chromosome 12"/>
</dbReference>
<sequence>MSEVMQPVVARVRGCEPRSTTLCCSLCIMREHIGLEAIRKTRTVADEFVASFKNYQRRQSARRDRVSKNPTPESWRSCIFVLSRGGFAFQAGWMAAKLHPSESMRQITLV</sequence>
<dbReference type="PaxDb" id="39947-A0A0P0YB13"/>
<dbReference type="EMBL" id="AP014968">
    <property type="protein sequence ID" value="BAT17437.1"/>
    <property type="molecule type" value="Genomic_DNA"/>
</dbReference>
<accession>A0A0P0YB13</accession>
<evidence type="ECO:0000313" key="1">
    <source>
        <dbReference type="EMBL" id="BAT17437.1"/>
    </source>
</evidence>